<dbReference type="Pfam" id="PF02518">
    <property type="entry name" value="HATPase_c"/>
    <property type="match status" value="1"/>
</dbReference>
<evidence type="ECO:0000256" key="11">
    <source>
        <dbReference type="SAM" id="Phobius"/>
    </source>
</evidence>
<keyword evidence="4" id="KW-0597">Phosphoprotein</keyword>
<keyword evidence="11" id="KW-0812">Transmembrane</keyword>
<evidence type="ECO:0000256" key="6">
    <source>
        <dbReference type="ARBA" id="ARBA00022741"/>
    </source>
</evidence>
<keyword evidence="8" id="KW-0067">ATP-binding</keyword>
<dbReference type="GO" id="GO:0000155">
    <property type="term" value="F:phosphorelay sensor kinase activity"/>
    <property type="evidence" value="ECO:0007669"/>
    <property type="project" value="InterPro"/>
</dbReference>
<feature type="domain" description="HAMP" evidence="13">
    <location>
        <begin position="128"/>
        <end position="181"/>
    </location>
</feature>
<dbReference type="InterPro" id="IPR003594">
    <property type="entry name" value="HATPase_dom"/>
</dbReference>
<evidence type="ECO:0000259" key="13">
    <source>
        <dbReference type="PROSITE" id="PS50885"/>
    </source>
</evidence>
<proteinExistence type="predicted"/>
<dbReference type="InterPro" id="IPR036890">
    <property type="entry name" value="HATPase_C_sf"/>
</dbReference>
<comment type="subcellular location">
    <subcellularLocation>
        <location evidence="2">Membrane</location>
    </subcellularLocation>
</comment>
<dbReference type="AlphaFoldDB" id="A0A2U3KXQ5"/>
<accession>A0A2U3KXQ5</accession>
<evidence type="ECO:0000256" key="10">
    <source>
        <dbReference type="SAM" id="MobiDB-lite"/>
    </source>
</evidence>
<feature type="transmembrane region" description="Helical" evidence="11">
    <location>
        <begin position="77"/>
        <end position="99"/>
    </location>
</feature>
<dbReference type="SMART" id="SM00304">
    <property type="entry name" value="HAMP"/>
    <property type="match status" value="1"/>
</dbReference>
<evidence type="ECO:0000256" key="2">
    <source>
        <dbReference type="ARBA" id="ARBA00004370"/>
    </source>
</evidence>
<dbReference type="Pfam" id="PF00672">
    <property type="entry name" value="HAMP"/>
    <property type="match status" value="1"/>
</dbReference>
<dbReference type="GO" id="GO:0005524">
    <property type="term" value="F:ATP binding"/>
    <property type="evidence" value="ECO:0007669"/>
    <property type="project" value="UniProtKB-KW"/>
</dbReference>
<feature type="region of interest" description="Disordered" evidence="10">
    <location>
        <begin position="1"/>
        <end position="23"/>
    </location>
</feature>
<dbReference type="InterPro" id="IPR036097">
    <property type="entry name" value="HisK_dim/P_sf"/>
</dbReference>
<evidence type="ECO:0000259" key="12">
    <source>
        <dbReference type="PROSITE" id="PS50109"/>
    </source>
</evidence>
<dbReference type="GO" id="GO:0016020">
    <property type="term" value="C:membrane"/>
    <property type="evidence" value="ECO:0007669"/>
    <property type="project" value="UniProtKB-SubCell"/>
</dbReference>
<evidence type="ECO:0000313" key="14">
    <source>
        <dbReference type="EMBL" id="SPF44380.1"/>
    </source>
</evidence>
<keyword evidence="7 14" id="KW-0418">Kinase</keyword>
<dbReference type="SUPFAM" id="SSF47384">
    <property type="entry name" value="Homodimeric domain of signal transducing histidine kinase"/>
    <property type="match status" value="1"/>
</dbReference>
<dbReference type="InterPro" id="IPR005467">
    <property type="entry name" value="His_kinase_dom"/>
</dbReference>
<dbReference type="Gene3D" id="6.10.340.10">
    <property type="match status" value="1"/>
</dbReference>
<dbReference type="PROSITE" id="PS50109">
    <property type="entry name" value="HIS_KIN"/>
    <property type="match status" value="1"/>
</dbReference>
<dbReference type="PANTHER" id="PTHR43065:SF10">
    <property type="entry name" value="PEROXIDE STRESS-ACTIVATED HISTIDINE KINASE MAK3"/>
    <property type="match status" value="1"/>
</dbReference>
<gene>
    <name evidence="14" type="ORF">SBA1_530037</name>
</gene>
<dbReference type="EMBL" id="OMOD01000148">
    <property type="protein sequence ID" value="SPF44380.1"/>
    <property type="molecule type" value="Genomic_DNA"/>
</dbReference>
<dbReference type="CDD" id="cd00082">
    <property type="entry name" value="HisKA"/>
    <property type="match status" value="1"/>
</dbReference>
<reference evidence="15" key="1">
    <citation type="submission" date="2018-02" db="EMBL/GenBank/DDBJ databases">
        <authorList>
            <person name="Hausmann B."/>
        </authorList>
    </citation>
    <scope>NUCLEOTIDE SEQUENCE [LARGE SCALE GENOMIC DNA]</scope>
    <source>
        <strain evidence="15">Peat soil MAG SbA1</strain>
    </source>
</reference>
<organism evidence="14 15">
    <name type="scientific">Candidatus Sulfotelmatobacter kueseliae</name>
    <dbReference type="NCBI Taxonomy" id="2042962"/>
    <lineage>
        <taxon>Bacteria</taxon>
        <taxon>Pseudomonadati</taxon>
        <taxon>Acidobacteriota</taxon>
        <taxon>Terriglobia</taxon>
        <taxon>Terriglobales</taxon>
        <taxon>Candidatus Korobacteraceae</taxon>
        <taxon>Candidatus Sulfotelmatobacter</taxon>
    </lineage>
</organism>
<keyword evidence="9" id="KW-0902">Two-component regulatory system</keyword>
<dbReference type="Gene3D" id="1.10.287.130">
    <property type="match status" value="1"/>
</dbReference>
<evidence type="ECO:0000256" key="3">
    <source>
        <dbReference type="ARBA" id="ARBA00012438"/>
    </source>
</evidence>
<comment type="catalytic activity">
    <reaction evidence="1">
        <text>ATP + protein L-histidine = ADP + protein N-phospho-L-histidine.</text>
        <dbReference type="EC" id="2.7.13.3"/>
    </reaction>
</comment>
<feature type="domain" description="Histidine kinase" evidence="12">
    <location>
        <begin position="206"/>
        <end position="413"/>
    </location>
</feature>
<dbReference type="InterPro" id="IPR003661">
    <property type="entry name" value="HisK_dim/P_dom"/>
</dbReference>
<evidence type="ECO:0000313" key="15">
    <source>
        <dbReference type="Proteomes" id="UP000238701"/>
    </source>
</evidence>
<dbReference type="SMART" id="SM00387">
    <property type="entry name" value="HATPase_c"/>
    <property type="match status" value="1"/>
</dbReference>
<dbReference type="SUPFAM" id="SSF158472">
    <property type="entry name" value="HAMP domain-like"/>
    <property type="match status" value="1"/>
</dbReference>
<evidence type="ECO:0000256" key="8">
    <source>
        <dbReference type="ARBA" id="ARBA00022840"/>
    </source>
</evidence>
<keyword evidence="6" id="KW-0547">Nucleotide-binding</keyword>
<dbReference type="Gene3D" id="3.30.565.10">
    <property type="entry name" value="Histidine kinase-like ATPase, C-terminal domain"/>
    <property type="match status" value="1"/>
</dbReference>
<dbReference type="EC" id="2.7.13.3" evidence="3"/>
<dbReference type="PANTHER" id="PTHR43065">
    <property type="entry name" value="SENSOR HISTIDINE KINASE"/>
    <property type="match status" value="1"/>
</dbReference>
<dbReference type="CDD" id="cd06225">
    <property type="entry name" value="HAMP"/>
    <property type="match status" value="1"/>
</dbReference>
<evidence type="ECO:0000256" key="1">
    <source>
        <dbReference type="ARBA" id="ARBA00000085"/>
    </source>
</evidence>
<evidence type="ECO:0000256" key="7">
    <source>
        <dbReference type="ARBA" id="ARBA00022777"/>
    </source>
</evidence>
<keyword evidence="5" id="KW-0808">Transferase</keyword>
<dbReference type="InterPro" id="IPR004358">
    <property type="entry name" value="Sig_transdc_His_kin-like_C"/>
</dbReference>
<dbReference type="Pfam" id="PF00512">
    <property type="entry name" value="HisKA"/>
    <property type="match status" value="1"/>
</dbReference>
<feature type="transmembrane region" description="Helical" evidence="11">
    <location>
        <begin position="105"/>
        <end position="130"/>
    </location>
</feature>
<evidence type="ECO:0000256" key="5">
    <source>
        <dbReference type="ARBA" id="ARBA00022679"/>
    </source>
</evidence>
<dbReference type="SUPFAM" id="SSF55874">
    <property type="entry name" value="ATPase domain of HSP90 chaperone/DNA topoisomerase II/histidine kinase"/>
    <property type="match status" value="1"/>
</dbReference>
<evidence type="ECO:0000256" key="9">
    <source>
        <dbReference type="ARBA" id="ARBA00023012"/>
    </source>
</evidence>
<keyword evidence="11" id="KW-1133">Transmembrane helix</keyword>
<dbReference type="SMART" id="SM00388">
    <property type="entry name" value="HisKA"/>
    <property type="match status" value="1"/>
</dbReference>
<protein>
    <recommendedName>
        <fullName evidence="3">histidine kinase</fullName>
        <ecNumber evidence="3">2.7.13.3</ecNumber>
    </recommendedName>
</protein>
<keyword evidence="11" id="KW-0472">Membrane</keyword>
<dbReference type="PROSITE" id="PS50885">
    <property type="entry name" value="HAMP"/>
    <property type="match status" value="1"/>
</dbReference>
<dbReference type="PRINTS" id="PR00344">
    <property type="entry name" value="BCTRLSENSOR"/>
</dbReference>
<dbReference type="InterPro" id="IPR003660">
    <property type="entry name" value="HAMP_dom"/>
</dbReference>
<name>A0A2U3KXQ5_9BACT</name>
<dbReference type="Proteomes" id="UP000238701">
    <property type="component" value="Unassembled WGS sequence"/>
</dbReference>
<sequence length="421" mass="45688">MPEPAKEITNPESEPDAATSAAPVRPRAGFFSTGYSSAVPLSEPFAPVFAAPEAEPENAEAEDPDRPWLRINWEIKALVPIACVLLGGMLLFLLATISWRDPERHTVLLVAGAGAVVICGVLLVVLTYTVQRPMVELQRKIAQLGAGDLNVSVSFARRNDEIGDLGRNFNQMVQQLRETREEIERLHHTQMSRAEHLATLGELATGLAHEIRNPLAGIAGVIEIIGRDLPQSSPARAVVKEVRQEIGRINHIVTDLLQTARPHPPQVRKSDLNTTVEHAVMLGRQQALSKSIKITLQKDASLPPVEHDSDQIHQVMLNLLLNALQAIDVNGEVRVTVKALGEMAAVEVADNGRGIAAEHLPNIFRPFYTTKGDGTGLGLSLARRIVEDHHGRIDVTSALGQGTTFAVVLPLRRAVALEPAS</sequence>
<evidence type="ECO:0000256" key="4">
    <source>
        <dbReference type="ARBA" id="ARBA00022553"/>
    </source>
</evidence>